<dbReference type="Proteomes" id="UP000541558">
    <property type="component" value="Unassembled WGS sequence"/>
</dbReference>
<feature type="compositionally biased region" description="Low complexity" evidence="2">
    <location>
        <begin position="927"/>
        <end position="955"/>
    </location>
</feature>
<feature type="compositionally biased region" description="Polar residues" evidence="2">
    <location>
        <begin position="673"/>
        <end position="686"/>
    </location>
</feature>
<feature type="compositionally biased region" description="Polar residues" evidence="2">
    <location>
        <begin position="702"/>
        <end position="723"/>
    </location>
</feature>
<organism evidence="3 4">
    <name type="scientific">Ephemerocybe angulata</name>
    <dbReference type="NCBI Taxonomy" id="980116"/>
    <lineage>
        <taxon>Eukaryota</taxon>
        <taxon>Fungi</taxon>
        <taxon>Dikarya</taxon>
        <taxon>Basidiomycota</taxon>
        <taxon>Agaricomycotina</taxon>
        <taxon>Agaricomycetes</taxon>
        <taxon>Agaricomycetidae</taxon>
        <taxon>Agaricales</taxon>
        <taxon>Agaricineae</taxon>
        <taxon>Psathyrellaceae</taxon>
        <taxon>Ephemerocybe</taxon>
    </lineage>
</organism>
<gene>
    <name evidence="3" type="ORF">D9611_000413</name>
</gene>
<feature type="compositionally biased region" description="Polar residues" evidence="2">
    <location>
        <begin position="749"/>
        <end position="770"/>
    </location>
</feature>
<reference evidence="3 4" key="1">
    <citation type="journal article" date="2020" name="ISME J.">
        <title>Uncovering the hidden diversity of litter-decomposition mechanisms in mushroom-forming fungi.</title>
        <authorList>
            <person name="Floudas D."/>
            <person name="Bentzer J."/>
            <person name="Ahren D."/>
            <person name="Johansson T."/>
            <person name="Persson P."/>
            <person name="Tunlid A."/>
        </authorList>
    </citation>
    <scope>NUCLEOTIDE SEQUENCE [LARGE SCALE GENOMIC DNA]</scope>
    <source>
        <strain evidence="3 4">CBS 175.51</strain>
    </source>
</reference>
<dbReference type="EMBL" id="JAACJK010000163">
    <property type="protein sequence ID" value="KAF5326230.1"/>
    <property type="molecule type" value="Genomic_DNA"/>
</dbReference>
<sequence>MHSCSSGFGDVATRPITGGQPVCLPVSHNLNVSLLDPEVTPINSLSRSLGVIKSLAPEPVYSRNRVRKIKQVYPASMVHRLRAHIARLKRTIMSLEEDQEILKDYTVSVLLEKEEVEKDMSTLRDRHYEELDRAKENRLMLINIESEISRLQRRFSDAERFILALVDLGLDPLILREAVSGVLKEGQPGEDALVDAIQKTARLRDQSLSKGFFATDGPRTADHYLSALDLTINARKELKEKAKVAQFWKMVAKSDPSNANTVTPSTSKLDQIEMSGHLSCPSNASLVDDLVNKFKEALVRKSPRVEDPTIPCPTGRAIKDNMARGSTMIDSLDDLARSPQLMVQERGKPEQLDQPGRSCIPKQTPTSREKQRFAFSDLHSAFEPESHGDLILPNNMQSLSDAARRLSDPNLSLKAMAKDDIRPIRASHTCDLSSNSFLLASTPTLAQRKRANRMSYPFTASPSTISYNRQINSSLGSTDDPSNGTLRACQALLSLERICAAFSTSSLGSVDTAEGEGAVPKPWFTDSNSTNTTDGLESNTSTSSKLTVDDSIPAVPSCIKDDGIEINGSGIRRDITLCANDAQDGNKNSTSPPVVPPPNHAPPRKTVKWASPLFPGRGRSNSLASASSSSSFYSSSAGSNTSSTSGVRPFVYSKVRTRSDSSPTPIPTKTRKSAIQSATTTQSKSSRILKPKPALVIRTAPKVSSPTKAKSYTQTPIAKVSSQPNPPATVRATEPPAVPPRSPLRPSSQDEYWSPSLSLTLGSPERSTTSPRREGDLKNGQVSVQPHNPSSIKPLVLRRPPLPPTTKVYDYTTPVLPLKVVKKNTSKPSDTSPSVNVAANLPPAQAIDTDRIAAKQVSSAASPASPLNPPPRRPRLDSTKSSLKVDPSFPPAPQDSFICFDSCTSSANTTSNSSFDASTETQSSIATPGTSPNMSNSNPTSFYSRDASSPSPAAPMDGKKCVLDTMSPIPGPKPRLGSAAGGGLPSGTHVVPPIRSSSLQPPRTMQPPPRRPQLGPLHPLRPRGVMLPKVATRVPLGSALPPTPQASPTKAIEKDGGGGKRWNVATGRKKEDGEVASPGTTSRPSDRTSDPTGLESLKIPKLKQPKQDCNASPFQQAQETAPSVMISPPNTPKPAPAAPFRLDASNTSPLAKLRMTMLPPASLVRSFSASKQFMSTHGKGVGLGLGVQGTAQKNAGGITCGVGEQLSGGPPGNGGLSKVLQASKALKQVEVMDGPRRRPGSRRGVFGNLSPRLR</sequence>
<evidence type="ECO:0000313" key="4">
    <source>
        <dbReference type="Proteomes" id="UP000541558"/>
    </source>
</evidence>
<evidence type="ECO:0000256" key="2">
    <source>
        <dbReference type="SAM" id="MobiDB-lite"/>
    </source>
</evidence>
<feature type="coiled-coil region" evidence="1">
    <location>
        <begin position="78"/>
        <end position="105"/>
    </location>
</feature>
<feature type="region of interest" description="Disordered" evidence="2">
    <location>
        <begin position="346"/>
        <end position="369"/>
    </location>
</feature>
<feature type="compositionally biased region" description="Polar residues" evidence="2">
    <location>
        <begin position="780"/>
        <end position="791"/>
    </location>
</feature>
<dbReference type="AlphaFoldDB" id="A0A8H5F735"/>
<name>A0A8H5F735_9AGAR</name>
<feature type="region of interest" description="Disordered" evidence="2">
    <location>
        <begin position="823"/>
        <end position="1143"/>
    </location>
</feature>
<dbReference type="OrthoDB" id="2798624at2759"/>
<feature type="compositionally biased region" description="Low complexity" evidence="2">
    <location>
        <begin position="620"/>
        <end position="646"/>
    </location>
</feature>
<feature type="compositionally biased region" description="Polar residues" evidence="2">
    <location>
        <begin position="826"/>
        <end position="837"/>
    </location>
</feature>
<accession>A0A8H5F735</accession>
<protein>
    <submittedName>
        <fullName evidence="3">Uncharacterized protein</fullName>
    </submittedName>
</protein>
<feature type="compositionally biased region" description="Low complexity" evidence="2">
    <location>
        <begin position="901"/>
        <end position="919"/>
    </location>
</feature>
<feature type="region of interest" description="Disordered" evidence="2">
    <location>
        <begin position="510"/>
        <end position="548"/>
    </location>
</feature>
<proteinExistence type="predicted"/>
<feature type="compositionally biased region" description="Polar residues" evidence="2">
    <location>
        <begin position="525"/>
        <end position="546"/>
    </location>
</feature>
<evidence type="ECO:0000313" key="3">
    <source>
        <dbReference type="EMBL" id="KAF5326230.1"/>
    </source>
</evidence>
<feature type="region of interest" description="Disordered" evidence="2">
    <location>
        <begin position="581"/>
        <end position="809"/>
    </location>
</feature>
<keyword evidence="1" id="KW-0175">Coiled coil</keyword>
<feature type="region of interest" description="Disordered" evidence="2">
    <location>
        <begin position="1230"/>
        <end position="1254"/>
    </location>
</feature>
<comment type="caution">
    <text evidence="3">The sequence shown here is derived from an EMBL/GenBank/DDBJ whole genome shotgun (WGS) entry which is preliminary data.</text>
</comment>
<evidence type="ECO:0000256" key="1">
    <source>
        <dbReference type="SAM" id="Coils"/>
    </source>
</evidence>
<feature type="compositionally biased region" description="Polar residues" evidence="2">
    <location>
        <begin position="1107"/>
        <end position="1121"/>
    </location>
</feature>
<keyword evidence="4" id="KW-1185">Reference proteome</keyword>
<feature type="compositionally biased region" description="Low complexity" evidence="2">
    <location>
        <begin position="1012"/>
        <end position="1024"/>
    </location>
</feature>